<feature type="region of interest" description="Disordered" evidence="2">
    <location>
        <begin position="601"/>
        <end position="639"/>
    </location>
</feature>
<feature type="region of interest" description="Disordered" evidence="2">
    <location>
        <begin position="1061"/>
        <end position="1084"/>
    </location>
</feature>
<evidence type="ECO:0000256" key="2">
    <source>
        <dbReference type="SAM" id="MobiDB-lite"/>
    </source>
</evidence>
<protein>
    <submittedName>
        <fullName evidence="3">Uncharacterized protein</fullName>
    </submittedName>
</protein>
<name>A0A507DQ31_9FUNG</name>
<comment type="caution">
    <text evidence="3">The sequence shown here is derived from an EMBL/GenBank/DDBJ whole genome shotgun (WGS) entry which is preliminary data.</text>
</comment>
<dbReference type="InterPro" id="IPR055289">
    <property type="entry name" value="OFD1"/>
</dbReference>
<feature type="region of interest" description="Disordered" evidence="2">
    <location>
        <begin position="997"/>
        <end position="1032"/>
    </location>
</feature>
<feature type="region of interest" description="Disordered" evidence="2">
    <location>
        <begin position="819"/>
        <end position="983"/>
    </location>
</feature>
<feature type="compositionally biased region" description="Basic and acidic residues" evidence="2">
    <location>
        <begin position="893"/>
        <end position="933"/>
    </location>
</feature>
<dbReference type="AlphaFoldDB" id="A0A507DQ31"/>
<feature type="compositionally biased region" description="Pro residues" evidence="2">
    <location>
        <begin position="1008"/>
        <end position="1023"/>
    </location>
</feature>
<dbReference type="GO" id="GO:0060287">
    <property type="term" value="P:epithelial cilium movement involved in determination of left/right asymmetry"/>
    <property type="evidence" value="ECO:0007669"/>
    <property type="project" value="TreeGrafter"/>
</dbReference>
<feature type="compositionally biased region" description="Basic and acidic residues" evidence="2">
    <location>
        <begin position="819"/>
        <end position="842"/>
    </location>
</feature>
<dbReference type="Proteomes" id="UP000318582">
    <property type="component" value="Unassembled WGS sequence"/>
</dbReference>
<evidence type="ECO:0000313" key="4">
    <source>
        <dbReference type="Proteomes" id="UP000318582"/>
    </source>
</evidence>
<evidence type="ECO:0000313" key="3">
    <source>
        <dbReference type="EMBL" id="TPX53849.1"/>
    </source>
</evidence>
<dbReference type="GO" id="GO:0005576">
    <property type="term" value="C:extracellular region"/>
    <property type="evidence" value="ECO:0007669"/>
    <property type="project" value="GOC"/>
</dbReference>
<keyword evidence="4" id="KW-1185">Reference proteome</keyword>
<sequence>MHATLGRPSGTEAVMPDTMTRQELRIRLFETLRTRGVADKLKSQLRAKIVAELKLRVHGRGGVTDDIWKDGSVAPNNTNHPARGRLLHQVLDSLVVGYLRSRGMEFTLSVFLPESGCADGIRVLAEDDVMQALHLDHRTPFYRALRSLMGESHNEALLVNLVTSLTRVADLGMLEAGCQTEMDMDDLIEHRVRETDKHLGERSNEQGRLHAMALEERMLRYQREVEARLQREMEGRFTEFRSVELAQMRIEERTRHEREVEHLKTDYAKKIDELRESALRAAEAERVRLTEREKLMEQHNLDLRQRLLEENNRAVMKEATLRTEAELVAQQNRLERDAVQRRFEEAAAQLDQLRNLKEKYSEKLQEAMAMYKIDTNKEYQALVSRVEIEKAKLEAERTLLRDRIAAADAVHSKLQSTTEDVDRAKAALADANAKIMALTAEKVALERIVQDLKNKALAVKTSATLEFEIHNLREQLTEAEKMAEKRQEDYQSLLKSFMVPDTQKELAKARRAEATWQRECQQLVLKLDVEINRNEELRRKCEEKILLVKQQKRENADLKLVLHQTREALNSQMAHNVESASAGNSNNAIDYLHLLDQPRHTTRSDSNIIPDPYRIDDTTNDINRFGGATSSSGYNKDNSKNIYRTLSTGRLLPDVQEAIADSPVRGRPWDPQQQHHQPQQRHSGPASSPHLDPPSRVRIEAGAFGLPLLEERAETAPQERVIKDTTYRSDGTLSGLTARTPPPTSILQHQRQMSIVRSERPVVPPSPRPGSTTPVPASSHMSAAHEEQTVREDEDAEVMACQHMVDRPALRCADHDNAEMVNLERERPEQERRARTEADHKAATQQQQEHQQQQEEREKREREAAAAAAAEKEEAERLRELQAQQQQNLQKQQQRDVEEKERKQQEEKAEAVRQRRLARQMELEELDLKEKQKQQQLSSAARKESPSPPPSSSPPTEHHPQQYPPQPEAAAADVDKVIDALEHDPEMQKYIEIVKARKAAAAATTTGSPPPTTTAAQPPPDPDAPANTSIAGQVRALMSKLDASSFLSSRSSVSDIDLAAGDTADQVSAVSAPTFEDTTEDEGW</sequence>
<dbReference type="EMBL" id="QEAQ01000185">
    <property type="protein sequence ID" value="TPX53849.1"/>
    <property type="molecule type" value="Genomic_DNA"/>
</dbReference>
<feature type="region of interest" description="Disordered" evidence="2">
    <location>
        <begin position="662"/>
        <end position="696"/>
    </location>
</feature>
<gene>
    <name evidence="3" type="ORF">PhCBS80983_g06130</name>
</gene>
<dbReference type="Pfam" id="PF16045">
    <property type="entry name" value="LisH_2"/>
    <property type="match status" value="1"/>
</dbReference>
<dbReference type="PANTHER" id="PTHR39063">
    <property type="entry name" value="ORAL-FACIAL-DIGITAL SYNDROME 1 PROTEIN HOMOLOG"/>
    <property type="match status" value="1"/>
</dbReference>
<proteinExistence type="predicted"/>
<feature type="compositionally biased region" description="Basic and acidic residues" evidence="2">
    <location>
        <begin position="852"/>
        <end position="880"/>
    </location>
</feature>
<feature type="region of interest" description="Disordered" evidence="2">
    <location>
        <begin position="757"/>
        <end position="794"/>
    </location>
</feature>
<reference evidence="3 4" key="1">
    <citation type="journal article" date="2019" name="Sci. Rep.">
        <title>Comparative genomics of chytrid fungi reveal insights into the obligate biotrophic and pathogenic lifestyle of Synchytrium endobioticum.</title>
        <authorList>
            <person name="van de Vossenberg B.T.L.H."/>
            <person name="Warris S."/>
            <person name="Nguyen H.D.T."/>
            <person name="van Gent-Pelzer M.P.E."/>
            <person name="Joly D.L."/>
            <person name="van de Geest H.C."/>
            <person name="Bonants P.J.M."/>
            <person name="Smith D.S."/>
            <person name="Levesque C.A."/>
            <person name="van der Lee T.A.J."/>
        </authorList>
    </citation>
    <scope>NUCLEOTIDE SEQUENCE [LARGE SCALE GENOMIC DNA]</scope>
    <source>
        <strain evidence="3 4">CBS 809.83</strain>
    </source>
</reference>
<feature type="coiled-coil region" evidence="1">
    <location>
        <begin position="211"/>
        <end position="299"/>
    </location>
</feature>
<dbReference type="STRING" id="109895.A0A507DQ31"/>
<accession>A0A507DQ31</accession>
<feature type="coiled-coil region" evidence="1">
    <location>
        <begin position="520"/>
        <end position="568"/>
    </location>
</feature>
<feature type="compositionally biased region" description="Polar residues" evidence="2">
    <location>
        <begin position="628"/>
        <end position="639"/>
    </location>
</feature>
<dbReference type="PROSITE" id="PS50896">
    <property type="entry name" value="LISH"/>
    <property type="match status" value="1"/>
</dbReference>
<feature type="compositionally biased region" description="Basic and acidic residues" evidence="2">
    <location>
        <begin position="973"/>
        <end position="983"/>
    </location>
</feature>
<dbReference type="InterPro" id="IPR006594">
    <property type="entry name" value="LisH"/>
</dbReference>
<feature type="compositionally biased region" description="Low complexity" evidence="2">
    <location>
        <begin position="881"/>
        <end position="892"/>
    </location>
</feature>
<dbReference type="PANTHER" id="PTHR39063:SF1">
    <property type="entry name" value="OFD1 CENTRIOLE AND CENTRIOLAR SATELLITE PROTEIN"/>
    <property type="match status" value="1"/>
</dbReference>
<evidence type="ECO:0000256" key="1">
    <source>
        <dbReference type="SAM" id="Coils"/>
    </source>
</evidence>
<feature type="coiled-coil region" evidence="1">
    <location>
        <begin position="336"/>
        <end position="489"/>
    </location>
</feature>
<dbReference type="GO" id="GO:0036064">
    <property type="term" value="C:ciliary basal body"/>
    <property type="evidence" value="ECO:0007669"/>
    <property type="project" value="TreeGrafter"/>
</dbReference>
<keyword evidence="1" id="KW-0175">Coiled coil</keyword>
<organism evidence="3 4">
    <name type="scientific">Powellomyces hirtus</name>
    <dbReference type="NCBI Taxonomy" id="109895"/>
    <lineage>
        <taxon>Eukaryota</taxon>
        <taxon>Fungi</taxon>
        <taxon>Fungi incertae sedis</taxon>
        <taxon>Chytridiomycota</taxon>
        <taxon>Chytridiomycota incertae sedis</taxon>
        <taxon>Chytridiomycetes</taxon>
        <taxon>Spizellomycetales</taxon>
        <taxon>Powellomycetaceae</taxon>
        <taxon>Powellomyces</taxon>
    </lineage>
</organism>